<name>A0A318TY49_9BRAD</name>
<gene>
    <name evidence="2" type="ORF">BJ122_103234</name>
</gene>
<reference evidence="2 3" key="1">
    <citation type="submission" date="2018-06" db="EMBL/GenBank/DDBJ databases">
        <title>Genomic Encyclopedia of Archaeal and Bacterial Type Strains, Phase II (KMG-II): from individual species to whole genera.</title>
        <authorList>
            <person name="Goeker M."/>
        </authorList>
    </citation>
    <scope>NUCLEOTIDE SEQUENCE [LARGE SCALE GENOMIC DNA]</scope>
    <source>
        <strain evidence="2 3">JCM 11668</strain>
    </source>
</reference>
<dbReference type="EMBL" id="QJTI01000003">
    <property type="protein sequence ID" value="PYF04579.1"/>
    <property type="molecule type" value="Genomic_DNA"/>
</dbReference>
<sequence length="117" mass="12466">MTVENAAAENVTAAADGLTAKAVLDDLRDQLKEPADDDMALLLKISGDLGELDGRHWSSSDAAAWKARGETSRERIRAMHGRQSGFKAGLIVGFLAGFVLAGLFGAMLALHWMVAQQ</sequence>
<keyword evidence="1" id="KW-0472">Membrane</keyword>
<dbReference type="OrthoDB" id="8141234at2"/>
<dbReference type="AlphaFoldDB" id="A0A318TY49"/>
<protein>
    <submittedName>
        <fullName evidence="2">Uncharacterized protein</fullName>
    </submittedName>
</protein>
<proteinExistence type="predicted"/>
<dbReference type="RefSeq" id="WP_110779954.1">
    <property type="nucleotide sequence ID" value="NZ_QJTI01000003.1"/>
</dbReference>
<comment type="caution">
    <text evidence="2">The sequence shown here is derived from an EMBL/GenBank/DDBJ whole genome shotgun (WGS) entry which is preliminary data.</text>
</comment>
<dbReference type="Proteomes" id="UP000248148">
    <property type="component" value="Unassembled WGS sequence"/>
</dbReference>
<feature type="transmembrane region" description="Helical" evidence="1">
    <location>
        <begin position="88"/>
        <end position="114"/>
    </location>
</feature>
<accession>A0A318TY49</accession>
<evidence type="ECO:0000313" key="3">
    <source>
        <dbReference type="Proteomes" id="UP000248148"/>
    </source>
</evidence>
<organism evidence="2 3">
    <name type="scientific">Rhodopseudomonas faecalis</name>
    <dbReference type="NCBI Taxonomy" id="99655"/>
    <lineage>
        <taxon>Bacteria</taxon>
        <taxon>Pseudomonadati</taxon>
        <taxon>Pseudomonadota</taxon>
        <taxon>Alphaproteobacteria</taxon>
        <taxon>Hyphomicrobiales</taxon>
        <taxon>Nitrobacteraceae</taxon>
        <taxon>Rhodopseudomonas</taxon>
    </lineage>
</organism>
<keyword evidence="1" id="KW-0812">Transmembrane</keyword>
<evidence type="ECO:0000256" key="1">
    <source>
        <dbReference type="SAM" id="Phobius"/>
    </source>
</evidence>
<keyword evidence="3" id="KW-1185">Reference proteome</keyword>
<evidence type="ECO:0000313" key="2">
    <source>
        <dbReference type="EMBL" id="PYF04579.1"/>
    </source>
</evidence>
<keyword evidence="1" id="KW-1133">Transmembrane helix</keyword>